<dbReference type="InterPro" id="IPR051533">
    <property type="entry name" value="WaaL-like"/>
</dbReference>
<feature type="transmembrane region" description="Helical" evidence="1">
    <location>
        <begin position="112"/>
        <end position="133"/>
    </location>
</feature>
<feature type="transmembrane region" description="Helical" evidence="1">
    <location>
        <begin position="411"/>
        <end position="428"/>
    </location>
</feature>
<feature type="transmembrane region" description="Helical" evidence="1">
    <location>
        <begin position="32"/>
        <end position="51"/>
    </location>
</feature>
<keyword evidence="1" id="KW-1133">Transmembrane helix</keyword>
<dbReference type="EMBL" id="JBHLUX010000029">
    <property type="protein sequence ID" value="MFC0471074.1"/>
    <property type="molecule type" value="Genomic_DNA"/>
</dbReference>
<keyword evidence="1" id="KW-0812">Transmembrane</keyword>
<proteinExistence type="predicted"/>
<dbReference type="Proteomes" id="UP001589838">
    <property type="component" value="Unassembled WGS sequence"/>
</dbReference>
<evidence type="ECO:0008006" key="4">
    <source>
        <dbReference type="Google" id="ProtNLM"/>
    </source>
</evidence>
<dbReference type="PANTHER" id="PTHR37422:SF13">
    <property type="entry name" value="LIPOPOLYSACCHARIDE BIOSYNTHESIS PROTEIN PA4999-RELATED"/>
    <property type="match status" value="1"/>
</dbReference>
<reference evidence="2 3" key="1">
    <citation type="submission" date="2024-09" db="EMBL/GenBank/DDBJ databases">
        <authorList>
            <person name="Sun Q."/>
            <person name="Mori K."/>
        </authorList>
    </citation>
    <scope>NUCLEOTIDE SEQUENCE [LARGE SCALE GENOMIC DNA]</scope>
    <source>
        <strain evidence="2 3">NCAIM B.02610</strain>
    </source>
</reference>
<feature type="transmembrane region" description="Helical" evidence="1">
    <location>
        <begin position="385"/>
        <end position="405"/>
    </location>
</feature>
<dbReference type="RefSeq" id="WP_335958402.1">
    <property type="nucleotide sequence ID" value="NZ_JAXBLX010000001.1"/>
</dbReference>
<feature type="transmembrane region" description="Helical" evidence="1">
    <location>
        <begin position="187"/>
        <end position="208"/>
    </location>
</feature>
<evidence type="ECO:0000313" key="3">
    <source>
        <dbReference type="Proteomes" id="UP001589838"/>
    </source>
</evidence>
<evidence type="ECO:0000256" key="1">
    <source>
        <dbReference type="SAM" id="Phobius"/>
    </source>
</evidence>
<keyword evidence="3" id="KW-1185">Reference proteome</keyword>
<feature type="transmembrane region" description="Helical" evidence="1">
    <location>
        <begin position="349"/>
        <end position="373"/>
    </location>
</feature>
<organism evidence="2 3">
    <name type="scientific">Halalkalibacter kiskunsagensis</name>
    <dbReference type="NCBI Taxonomy" id="1548599"/>
    <lineage>
        <taxon>Bacteria</taxon>
        <taxon>Bacillati</taxon>
        <taxon>Bacillota</taxon>
        <taxon>Bacilli</taxon>
        <taxon>Bacillales</taxon>
        <taxon>Bacillaceae</taxon>
        <taxon>Halalkalibacter</taxon>
    </lineage>
</organism>
<dbReference type="PANTHER" id="PTHR37422">
    <property type="entry name" value="TEICHURONIC ACID BIOSYNTHESIS PROTEIN TUAE"/>
    <property type="match status" value="1"/>
</dbReference>
<sequence length="433" mass="50289">MSTDIFNKEINKKQSLDFPLQYNYQLEKFIKVMNVVLLFYLCIYGTIIIYYDGMIFRSLKDVVMLIISLLSIVLIVSRKYMYNDLKVILFFLFYITIFGLIGHLMTGTPLNYIYGFKVTILPLLMLFLGYILRGKSVSDLIILFKFLYVLIISVWVIQYILGIEKLMELGFVYGVNVRNFGQEIPRLPSLVGIPSAYGMLLAVLGIMVERNDKLCQRYVLVRWLVKINTLVFLLLSTQRTSIIFWVVTQICMFVFYIRNSLRQKQLLILSATFLIVPFIVIVIANFDTRLYSTSSFSHRLEHWFIHLPYLFSFEGLLGLGLGAVGAATIRVHQLGYDVSNYYVDNQFFAFYQQGGILGTILWIIFLMLIMYKLISNYLLNEKKSFKNIEVTALSMLIGVFIAGFFTNTLEVFPFNVFFWMFIGIALSINNQKK</sequence>
<evidence type="ECO:0000313" key="2">
    <source>
        <dbReference type="EMBL" id="MFC0471074.1"/>
    </source>
</evidence>
<protein>
    <recommendedName>
        <fullName evidence="4">Polymerase</fullName>
    </recommendedName>
</protein>
<feature type="transmembrane region" description="Helical" evidence="1">
    <location>
        <begin position="229"/>
        <end position="255"/>
    </location>
</feature>
<accession>A0ABV6KCT0</accession>
<feature type="transmembrane region" description="Helical" evidence="1">
    <location>
        <begin position="307"/>
        <end position="329"/>
    </location>
</feature>
<keyword evidence="1" id="KW-0472">Membrane</keyword>
<feature type="transmembrane region" description="Helical" evidence="1">
    <location>
        <begin position="267"/>
        <end position="286"/>
    </location>
</feature>
<feature type="transmembrane region" description="Helical" evidence="1">
    <location>
        <begin position="87"/>
        <end position="106"/>
    </location>
</feature>
<name>A0ABV6KCT0_9BACI</name>
<feature type="transmembrane region" description="Helical" evidence="1">
    <location>
        <begin position="140"/>
        <end position="161"/>
    </location>
</feature>
<feature type="transmembrane region" description="Helical" evidence="1">
    <location>
        <begin position="63"/>
        <end position="80"/>
    </location>
</feature>
<comment type="caution">
    <text evidence="2">The sequence shown here is derived from an EMBL/GenBank/DDBJ whole genome shotgun (WGS) entry which is preliminary data.</text>
</comment>
<gene>
    <name evidence="2" type="ORF">ACFFHM_11420</name>
</gene>